<dbReference type="Pfam" id="PF03663">
    <property type="entry name" value="Glyco_hydro_76"/>
    <property type="match status" value="1"/>
</dbReference>
<dbReference type="Proteomes" id="UP000664534">
    <property type="component" value="Unassembled WGS sequence"/>
</dbReference>
<proteinExistence type="predicted"/>
<keyword evidence="3" id="KW-1185">Reference proteome</keyword>
<dbReference type="PANTHER" id="PTHR47791">
    <property type="entry name" value="MEIOTICALLY UP-REGULATED GENE 191 PROTEIN"/>
    <property type="match status" value="1"/>
</dbReference>
<comment type="caution">
    <text evidence="2">The sequence shown here is derived from an EMBL/GenBank/DDBJ whole genome shotgun (WGS) entry which is preliminary data.</text>
</comment>
<evidence type="ECO:0008006" key="4">
    <source>
        <dbReference type="Google" id="ProtNLM"/>
    </source>
</evidence>
<feature type="region of interest" description="Disordered" evidence="1">
    <location>
        <begin position="559"/>
        <end position="597"/>
    </location>
</feature>
<evidence type="ECO:0000313" key="3">
    <source>
        <dbReference type="Proteomes" id="UP000664534"/>
    </source>
</evidence>
<dbReference type="EMBL" id="CAJPDT010000197">
    <property type="protein sequence ID" value="CAF9942593.1"/>
    <property type="molecule type" value="Genomic_DNA"/>
</dbReference>
<dbReference type="InterPro" id="IPR053169">
    <property type="entry name" value="MUG_Protein"/>
</dbReference>
<evidence type="ECO:0000256" key="1">
    <source>
        <dbReference type="SAM" id="MobiDB-lite"/>
    </source>
</evidence>
<protein>
    <recommendedName>
        <fullName evidence="4">Glycosyl hydrolase</fullName>
    </recommendedName>
</protein>
<dbReference type="Gene3D" id="1.50.10.20">
    <property type="match status" value="1"/>
</dbReference>
<dbReference type="AlphaFoldDB" id="A0A8H3J8V9"/>
<dbReference type="InterPro" id="IPR005198">
    <property type="entry name" value="Glyco_hydro_76"/>
</dbReference>
<gene>
    <name evidence="2" type="ORF">IMSHALPRED_003899</name>
</gene>
<sequence length="619" mass="69841">MITSCLARGSAAIQLLVVSFLYLSAPIFASALPGRSEGSADSPPYDEAVAQRSLANSKPLLGEGRVPQQQAFSAEDNAAFLERTLQEPNAYPSTYTALLNALEMMEDHFFAVSHGTWPQAIDWTAAVMGTQVSATLSAMTSYAQKLESSLLLSIDEARDHENLINRYFSQITTFYFGENAFALRTQAYDDMLWVVLGWLEAIKFVNLHSSLHYAPSYDNNKTWYATQFVPQFAHRARLFYDLASRGWDTHLCAGGMLWNPYLAPYKNAITNELYIAASISMYLYFPGDSDPSPFLTHTGLPPAKAHDVRYLDNAVEAYEWLKGSNMKNRDGLYVDGFHITGWRGGNNGSDGTGKCDLRDEKVYTYNQGVILSGLKGLWEATGSRGYLEDGHELVRNVIAATGWEDRDTEQRYRWAGLGRGGVMEELCDWSGSCSQNGQTFKGIYFHHLTLFCSPLLRREWNEDEETSLDDEETKQLHQKSCDEYGDWIRHNAFAAYVTRNQDGEFGEWWGRSAWRRRHGDEEDEEFEGPSAQGTDYRNEGLPMDEIWRLPEDLVNFKSDKDTDLGNHDRSWDGVSKSTDEVGPRDINDRGRGRTVETQSGGVAVLRALWRLVESGLEDR</sequence>
<accession>A0A8H3J8V9</accession>
<dbReference type="SUPFAM" id="SSF48208">
    <property type="entry name" value="Six-hairpin glycosidases"/>
    <property type="match status" value="1"/>
</dbReference>
<reference evidence="2" key="1">
    <citation type="submission" date="2021-03" db="EMBL/GenBank/DDBJ databases">
        <authorList>
            <person name="Tagirdzhanova G."/>
        </authorList>
    </citation>
    <scope>NUCLEOTIDE SEQUENCE</scope>
</reference>
<organism evidence="2 3">
    <name type="scientific">Imshaugia aleurites</name>
    <dbReference type="NCBI Taxonomy" id="172621"/>
    <lineage>
        <taxon>Eukaryota</taxon>
        <taxon>Fungi</taxon>
        <taxon>Dikarya</taxon>
        <taxon>Ascomycota</taxon>
        <taxon>Pezizomycotina</taxon>
        <taxon>Lecanoromycetes</taxon>
        <taxon>OSLEUM clade</taxon>
        <taxon>Lecanoromycetidae</taxon>
        <taxon>Lecanorales</taxon>
        <taxon>Lecanorineae</taxon>
        <taxon>Parmeliaceae</taxon>
        <taxon>Imshaugia</taxon>
    </lineage>
</organism>
<dbReference type="PANTHER" id="PTHR47791:SF2">
    <property type="entry name" value="ENDO MANNANASE, GH76 FAMILY (EUROFUNG)"/>
    <property type="match status" value="1"/>
</dbReference>
<name>A0A8H3J8V9_9LECA</name>
<feature type="compositionally biased region" description="Basic and acidic residues" evidence="1">
    <location>
        <begin position="559"/>
        <end position="594"/>
    </location>
</feature>
<dbReference type="GO" id="GO:0005975">
    <property type="term" value="P:carbohydrate metabolic process"/>
    <property type="evidence" value="ECO:0007669"/>
    <property type="project" value="InterPro"/>
</dbReference>
<evidence type="ECO:0000313" key="2">
    <source>
        <dbReference type="EMBL" id="CAF9942593.1"/>
    </source>
</evidence>
<dbReference type="InterPro" id="IPR008928">
    <property type="entry name" value="6-hairpin_glycosidase_sf"/>
</dbReference>
<dbReference type="OrthoDB" id="4104179at2759"/>